<evidence type="ECO:0000313" key="2">
    <source>
        <dbReference type="EMBL" id="CAE6971232.1"/>
    </source>
</evidence>
<evidence type="ECO:0000256" key="1">
    <source>
        <dbReference type="SAM" id="MobiDB-lite"/>
    </source>
</evidence>
<reference evidence="2" key="1">
    <citation type="submission" date="2021-02" db="EMBL/GenBank/DDBJ databases">
        <authorList>
            <person name="Dougan E. K."/>
            <person name="Rhodes N."/>
            <person name="Thang M."/>
            <person name="Chan C."/>
        </authorList>
    </citation>
    <scope>NUCLEOTIDE SEQUENCE</scope>
</reference>
<keyword evidence="3" id="KW-1185">Reference proteome</keyword>
<gene>
    <name evidence="2" type="ORF">SNAT2548_LOCUS2578</name>
</gene>
<sequence length="712" mass="75242">MVYLASFEEDWKQWELPFPKNKQEYQQFVRFDKALKGAQSDEKNVLTKNVNAAARVALDMTTDSGIDHVVCRLRLVSKDDNAHQETAVFTIDSILRHAAQNKDEEIRSLYESRFEKHLCNVFKRALHSVTSRKPLAEKFFEILGKWKERGWFQEALPDVVSAIEKAADVHKPNILSEEGMDVDSMSEPEVLDIKEPESWVMNSVPATPGMPAGTPTGQPMTPGPLQRPAAAPMTPGLAKVPETPTAMPGTPGLLKNVPMTPVTTKVLNSMPQTPAAVPGTPAWDTFGFKGQPEVMSSVPSTPLGPKALKDSVPGTPQTWNPATPVSAAVLGSVPATPFGGTPLGVPMTPVPGESTPGMPSAWVPSTPVQNMVPRRTTSTNASITRYSGLTSSLASKQSTPHTWRASTTNTCISTHESAIHARPPPPSPANQPSTGAPGTPGFVPIPGGDVMVPQTPAVGLPPAPGTPGMAPGTPGWVPVPGGHMAPATPAFQPPRVRQPGSPALSAGVSPLPCGLDEPLVSPDMISSEMASAPQIEVSPPLVEHGSAQMVSPEMLEEPDEPPTVTEPVEPVNTFSVPTATSWMEPTAEPATEAHDVLFGLKLILDAGSDNGVGAERRGRSLPVMLPQKSHADPSLLAKADEGTSCLVKTSADRCEGFVSSTRSLRAAHDKAYQDALSVLSCPRFKDSKLAPSCRAVGTAAAACLLAGLVHLP</sequence>
<dbReference type="EMBL" id="CAJNDS010000154">
    <property type="protein sequence ID" value="CAE6971232.1"/>
    <property type="molecule type" value="Genomic_DNA"/>
</dbReference>
<dbReference type="Gene3D" id="1.25.40.90">
    <property type="match status" value="1"/>
</dbReference>
<dbReference type="InterPro" id="IPR008942">
    <property type="entry name" value="ENTH_VHS"/>
</dbReference>
<dbReference type="AlphaFoldDB" id="A0A812I1P2"/>
<evidence type="ECO:0000313" key="3">
    <source>
        <dbReference type="Proteomes" id="UP000604046"/>
    </source>
</evidence>
<dbReference type="Proteomes" id="UP000604046">
    <property type="component" value="Unassembled WGS sequence"/>
</dbReference>
<dbReference type="OrthoDB" id="444503at2759"/>
<comment type="caution">
    <text evidence="2">The sequence shown here is derived from an EMBL/GenBank/DDBJ whole genome shotgun (WGS) entry which is preliminary data.</text>
</comment>
<evidence type="ECO:0008006" key="4">
    <source>
        <dbReference type="Google" id="ProtNLM"/>
    </source>
</evidence>
<name>A0A812I1P2_9DINO</name>
<accession>A0A812I1P2</accession>
<organism evidence="2 3">
    <name type="scientific">Symbiodinium natans</name>
    <dbReference type="NCBI Taxonomy" id="878477"/>
    <lineage>
        <taxon>Eukaryota</taxon>
        <taxon>Sar</taxon>
        <taxon>Alveolata</taxon>
        <taxon>Dinophyceae</taxon>
        <taxon>Suessiales</taxon>
        <taxon>Symbiodiniaceae</taxon>
        <taxon>Symbiodinium</taxon>
    </lineage>
</organism>
<proteinExistence type="predicted"/>
<feature type="region of interest" description="Disordered" evidence="1">
    <location>
        <begin position="417"/>
        <end position="441"/>
    </location>
</feature>
<protein>
    <recommendedName>
        <fullName evidence="4">CID domain-containing protein</fullName>
    </recommendedName>
</protein>